<evidence type="ECO:0000313" key="5">
    <source>
        <dbReference type="Proteomes" id="UP000240542"/>
    </source>
</evidence>
<evidence type="ECO:0000259" key="1">
    <source>
        <dbReference type="Pfam" id="PF01968"/>
    </source>
</evidence>
<dbReference type="Pfam" id="PF01968">
    <property type="entry name" value="Hydantoinase_A"/>
    <property type="match status" value="1"/>
</dbReference>
<dbReference type="OrthoDB" id="9768323at2"/>
<dbReference type="EMBL" id="PYGA01000030">
    <property type="protein sequence ID" value="PSK88087.1"/>
    <property type="molecule type" value="Genomic_DNA"/>
</dbReference>
<dbReference type="Pfam" id="PF05378">
    <property type="entry name" value="Hydant_A_N"/>
    <property type="match status" value="1"/>
</dbReference>
<dbReference type="Gene3D" id="3.30.420.40">
    <property type="match status" value="1"/>
</dbReference>
<evidence type="ECO:0000313" key="4">
    <source>
        <dbReference type="EMBL" id="PSK88087.1"/>
    </source>
</evidence>
<comment type="caution">
    <text evidence="4">The sequence shown here is derived from an EMBL/GenBank/DDBJ whole genome shotgun (WGS) entry which is preliminary data.</text>
</comment>
<dbReference type="InterPro" id="IPR043129">
    <property type="entry name" value="ATPase_NBD"/>
</dbReference>
<dbReference type="GO" id="GO:0006749">
    <property type="term" value="P:glutathione metabolic process"/>
    <property type="evidence" value="ECO:0007669"/>
    <property type="project" value="TreeGrafter"/>
</dbReference>
<dbReference type="AlphaFoldDB" id="A0A2P8CT12"/>
<dbReference type="Pfam" id="PF19278">
    <property type="entry name" value="Hydant_A_C"/>
    <property type="match status" value="1"/>
</dbReference>
<dbReference type="InterPro" id="IPR002821">
    <property type="entry name" value="Hydantoinase_A"/>
</dbReference>
<evidence type="ECO:0000259" key="3">
    <source>
        <dbReference type="Pfam" id="PF19278"/>
    </source>
</evidence>
<dbReference type="SUPFAM" id="SSF53067">
    <property type="entry name" value="Actin-like ATPase domain"/>
    <property type="match status" value="1"/>
</dbReference>
<name>A0A2P8CT12_9ACTN</name>
<protein>
    <submittedName>
        <fullName evidence="4">N-methylhydantoinase A</fullName>
    </submittedName>
</protein>
<dbReference type="InterPro" id="IPR008040">
    <property type="entry name" value="Hydant_A_N"/>
</dbReference>
<feature type="domain" description="Hydantoinase/oxoprolinase N-terminal" evidence="2">
    <location>
        <begin position="2"/>
        <end position="176"/>
    </location>
</feature>
<dbReference type="GO" id="GO:0017168">
    <property type="term" value="F:5-oxoprolinase (ATP-hydrolyzing) activity"/>
    <property type="evidence" value="ECO:0007669"/>
    <property type="project" value="TreeGrafter"/>
</dbReference>
<gene>
    <name evidence="4" type="ORF">CLV63_13049</name>
</gene>
<organism evidence="4 5">
    <name type="scientific">Murinocardiopsis flavida</name>
    <dbReference type="NCBI Taxonomy" id="645275"/>
    <lineage>
        <taxon>Bacteria</taxon>
        <taxon>Bacillati</taxon>
        <taxon>Actinomycetota</taxon>
        <taxon>Actinomycetes</taxon>
        <taxon>Streptosporangiales</taxon>
        <taxon>Nocardiopsidaceae</taxon>
        <taxon>Murinocardiopsis</taxon>
    </lineage>
</organism>
<evidence type="ECO:0000259" key="2">
    <source>
        <dbReference type="Pfam" id="PF05378"/>
    </source>
</evidence>
<dbReference type="InterPro" id="IPR045079">
    <property type="entry name" value="Oxoprolinase-like"/>
</dbReference>
<feature type="domain" description="Hydantoinase A/oxoprolinase" evidence="1">
    <location>
        <begin position="197"/>
        <end position="482"/>
    </location>
</feature>
<feature type="domain" description="Acetophenone carboxylase-like C-terminal" evidence="3">
    <location>
        <begin position="496"/>
        <end position="664"/>
    </location>
</feature>
<accession>A0A2P8CT12</accession>
<dbReference type="PANTHER" id="PTHR11365:SF23">
    <property type="entry name" value="HYPOTHETICAL 5-OXOPROLINASE (EUROFUNG)-RELATED"/>
    <property type="match status" value="1"/>
</dbReference>
<dbReference type="PANTHER" id="PTHR11365">
    <property type="entry name" value="5-OXOPROLINASE RELATED"/>
    <property type="match status" value="1"/>
</dbReference>
<dbReference type="InterPro" id="IPR049517">
    <property type="entry name" value="ACX-like_C"/>
</dbReference>
<sequence length="667" mass="69842">MRIGIECGGTFTDLVVLDGNGAILATNKVFSTPSDPARAVVTALRELPAGLVDGAELLHGSTVATNALLERKGGPIGLLVTRGFRDVVFLQRQDRRTMYDLKYRKPEPLVGRRDIREVDERVDASGAVVRELDEDSVRAAVADLLERGVAAIAVSLLHSYAAPEHEQRVRALIAEIAPDLPVSTSSEVVREFREFERTTTTTVDAFIRGRVTEYIRNLQDAAGTLGIRSLQVMQSNGGIVPPAAVIARPVTMLLSGPAAGVSGAITAAGNAGFDGIVTMDMGGTSTDVAFVDGGRPTIATETSVDGLPVRVPLIDINTVGAGGGSIIAVDRGGLLTVGPESAGADPGPACYGRGGRRPTVTDANLVRGAIRAETKLAGRFALDRDAAVAALAPVAERLGSTVEAVAEEAVRLANVAMANAIRVVSVEQGHELDGTTLLAYGGAGPLHAAAVADELAMRRVLIPPHSGLTSAYGLLTAGFRREFSRTWLIADAAGAGAADLHTVMAEMAKEAEEELAGQGVEAQGADRLWAADLRYAGQGFELPVPFDPAALDPAALIADFHAAHARRFGHSDPGRTVQIVALRLTVEDRRPDLPLPHVIPSSEESGETPFIEDGRRTTARYARRDGLAPGAAVDGPAVIEDTGSTVAVPSGWRARVDAHTNLLLERA</sequence>
<proteinExistence type="predicted"/>
<keyword evidence="5" id="KW-1185">Reference proteome</keyword>
<dbReference type="GO" id="GO:0005829">
    <property type="term" value="C:cytosol"/>
    <property type="evidence" value="ECO:0007669"/>
    <property type="project" value="TreeGrafter"/>
</dbReference>
<dbReference type="RefSeq" id="WP_106586488.1">
    <property type="nucleotide sequence ID" value="NZ_PYGA01000030.1"/>
</dbReference>
<dbReference type="Proteomes" id="UP000240542">
    <property type="component" value="Unassembled WGS sequence"/>
</dbReference>
<reference evidence="4 5" key="1">
    <citation type="submission" date="2018-03" db="EMBL/GenBank/DDBJ databases">
        <title>Genomic Encyclopedia of Archaeal and Bacterial Type Strains, Phase II (KMG-II): from individual species to whole genera.</title>
        <authorList>
            <person name="Goeker M."/>
        </authorList>
    </citation>
    <scope>NUCLEOTIDE SEQUENCE [LARGE SCALE GENOMIC DNA]</scope>
    <source>
        <strain evidence="4 5">DSM 45312</strain>
    </source>
</reference>